<dbReference type="Proteomes" id="UP001499863">
    <property type="component" value="Unassembled WGS sequence"/>
</dbReference>
<gene>
    <name evidence="1" type="ORF">GCM10009639_13290</name>
</gene>
<accession>A0ABN1XQR3</accession>
<reference evidence="2" key="1">
    <citation type="journal article" date="2019" name="Int. J. Syst. Evol. Microbiol.">
        <title>The Global Catalogue of Microorganisms (GCM) 10K type strain sequencing project: providing services to taxonomists for standard genome sequencing and annotation.</title>
        <authorList>
            <consortium name="The Broad Institute Genomics Platform"/>
            <consortium name="The Broad Institute Genome Sequencing Center for Infectious Disease"/>
            <person name="Wu L."/>
            <person name="Ma J."/>
        </authorList>
    </citation>
    <scope>NUCLEOTIDE SEQUENCE [LARGE SCALE GENOMIC DNA]</scope>
    <source>
        <strain evidence="2">JCM 12393</strain>
    </source>
</reference>
<proteinExistence type="predicted"/>
<dbReference type="EMBL" id="BAAAKJ010000063">
    <property type="protein sequence ID" value="GAA1387777.1"/>
    <property type="molecule type" value="Genomic_DNA"/>
</dbReference>
<comment type="caution">
    <text evidence="1">The sequence shown here is derived from an EMBL/GenBank/DDBJ whole genome shotgun (WGS) entry which is preliminary data.</text>
</comment>
<name>A0ABN1XQR3_9ACTN</name>
<organism evidence="1 2">
    <name type="scientific">Kitasatospora putterlickiae</name>
    <dbReference type="NCBI Taxonomy" id="221725"/>
    <lineage>
        <taxon>Bacteria</taxon>
        <taxon>Bacillati</taxon>
        <taxon>Actinomycetota</taxon>
        <taxon>Actinomycetes</taxon>
        <taxon>Kitasatosporales</taxon>
        <taxon>Streptomycetaceae</taxon>
        <taxon>Kitasatospora</taxon>
    </lineage>
</organism>
<dbReference type="RefSeq" id="WP_344329484.1">
    <property type="nucleotide sequence ID" value="NZ_BAAAKJ010000063.1"/>
</dbReference>
<keyword evidence="2" id="KW-1185">Reference proteome</keyword>
<evidence type="ECO:0000313" key="1">
    <source>
        <dbReference type="EMBL" id="GAA1387777.1"/>
    </source>
</evidence>
<evidence type="ECO:0000313" key="2">
    <source>
        <dbReference type="Proteomes" id="UP001499863"/>
    </source>
</evidence>
<sequence>MNADPFTPHDTYLRTYTEPEVTALLRELHERGKRFGIQWGSAHVNGATIDGRLLISFGDTSLATLLNLLTLLREGTKDR</sequence>
<protein>
    <submittedName>
        <fullName evidence="1">Uncharacterized protein</fullName>
    </submittedName>
</protein>